<evidence type="ECO:0000256" key="1">
    <source>
        <dbReference type="SAM" id="Coils"/>
    </source>
</evidence>
<organism evidence="2 3">
    <name type="scientific">Steinernema carpocapsae</name>
    <name type="common">Entomopathogenic nematode</name>
    <dbReference type="NCBI Taxonomy" id="34508"/>
    <lineage>
        <taxon>Eukaryota</taxon>
        <taxon>Metazoa</taxon>
        <taxon>Ecdysozoa</taxon>
        <taxon>Nematoda</taxon>
        <taxon>Chromadorea</taxon>
        <taxon>Rhabditida</taxon>
        <taxon>Tylenchina</taxon>
        <taxon>Panagrolaimomorpha</taxon>
        <taxon>Strongyloidoidea</taxon>
        <taxon>Steinernematidae</taxon>
        <taxon>Steinernema</taxon>
    </lineage>
</organism>
<reference evidence="2 3" key="2">
    <citation type="journal article" date="2019" name="G3 (Bethesda)">
        <title>Hybrid Assembly of the Genome of the Entomopathogenic Nematode Steinernema carpocapsae Identifies the X-Chromosome.</title>
        <authorList>
            <person name="Serra L."/>
            <person name="Macchietto M."/>
            <person name="Macias-Munoz A."/>
            <person name="McGill C.J."/>
            <person name="Rodriguez I.M."/>
            <person name="Rodriguez B."/>
            <person name="Murad R."/>
            <person name="Mortazavi A."/>
        </authorList>
    </citation>
    <scope>NUCLEOTIDE SEQUENCE [LARGE SCALE GENOMIC DNA]</scope>
    <source>
        <strain evidence="2 3">ALL</strain>
    </source>
</reference>
<dbReference type="PANTHER" id="PTHR31551">
    <property type="entry name" value="PRE-MRNA-SPLICING FACTOR CWF18"/>
    <property type="match status" value="1"/>
</dbReference>
<keyword evidence="1" id="KW-0175">Coiled coil</keyword>
<protein>
    <recommendedName>
        <fullName evidence="4">Cwf18 pre-mRNA splicing factor</fullName>
    </recommendedName>
</protein>
<accession>A0A4U5M876</accession>
<dbReference type="Pfam" id="PF08315">
    <property type="entry name" value="cwf18"/>
    <property type="match status" value="1"/>
</dbReference>
<dbReference type="AlphaFoldDB" id="A0A4U5M876"/>
<dbReference type="OrthoDB" id="10261348at2759"/>
<sequence>MVGSSDEDDLMTGVTEAEQIAADRKKRLMKMKSRMHGVEMMETDYIEETQQQKKENPDKLPTFRSYEPDIFIKEKPEIERKLDIVDEQIQDQLADTKDTSVIQEISVNTLAPRKLDWDLKRDEKERLEKLERQTRRAINQLIKQRLATGESDLATAVNSAMTAGLQEED</sequence>
<dbReference type="STRING" id="34508.A0A4U5M876"/>
<name>A0A4U5M876_STECR</name>
<dbReference type="PANTHER" id="PTHR31551:SF1">
    <property type="entry name" value="COILED-COIL DOMAIN-CONTAINING PROTEIN 12"/>
    <property type="match status" value="1"/>
</dbReference>
<keyword evidence="3" id="KW-1185">Reference proteome</keyword>
<dbReference type="InterPro" id="IPR013169">
    <property type="entry name" value="mRNA_splic_Cwf18-like"/>
</dbReference>
<dbReference type="Proteomes" id="UP000298663">
    <property type="component" value="Unassembled WGS sequence"/>
</dbReference>
<feature type="coiled-coil region" evidence="1">
    <location>
        <begin position="120"/>
        <end position="147"/>
    </location>
</feature>
<evidence type="ECO:0000313" key="2">
    <source>
        <dbReference type="EMBL" id="TKR65149.1"/>
    </source>
</evidence>
<dbReference type="GO" id="GO:0005684">
    <property type="term" value="C:U2-type spliceosomal complex"/>
    <property type="evidence" value="ECO:0007669"/>
    <property type="project" value="TreeGrafter"/>
</dbReference>
<evidence type="ECO:0008006" key="4">
    <source>
        <dbReference type="Google" id="ProtNLM"/>
    </source>
</evidence>
<gene>
    <name evidence="2" type="ORF">L596_025598</name>
</gene>
<dbReference type="EMBL" id="AZBU02000009">
    <property type="protein sequence ID" value="TKR65149.1"/>
    <property type="molecule type" value="Genomic_DNA"/>
</dbReference>
<proteinExistence type="predicted"/>
<comment type="caution">
    <text evidence="2">The sequence shown here is derived from an EMBL/GenBank/DDBJ whole genome shotgun (WGS) entry which is preliminary data.</text>
</comment>
<reference evidence="2 3" key="1">
    <citation type="journal article" date="2015" name="Genome Biol.">
        <title>Comparative genomics of Steinernema reveals deeply conserved gene regulatory networks.</title>
        <authorList>
            <person name="Dillman A.R."/>
            <person name="Macchietto M."/>
            <person name="Porter C.F."/>
            <person name="Rogers A."/>
            <person name="Williams B."/>
            <person name="Antoshechkin I."/>
            <person name="Lee M.M."/>
            <person name="Goodwin Z."/>
            <person name="Lu X."/>
            <person name="Lewis E.E."/>
            <person name="Goodrich-Blair H."/>
            <person name="Stock S.P."/>
            <person name="Adams B.J."/>
            <person name="Sternberg P.W."/>
            <person name="Mortazavi A."/>
        </authorList>
    </citation>
    <scope>NUCLEOTIDE SEQUENCE [LARGE SCALE GENOMIC DNA]</scope>
    <source>
        <strain evidence="2 3">ALL</strain>
    </source>
</reference>
<dbReference type="GO" id="GO:0071014">
    <property type="term" value="C:post-mRNA release spliceosomal complex"/>
    <property type="evidence" value="ECO:0007669"/>
    <property type="project" value="TreeGrafter"/>
</dbReference>
<evidence type="ECO:0000313" key="3">
    <source>
        <dbReference type="Proteomes" id="UP000298663"/>
    </source>
</evidence>